<gene>
    <name evidence="2" type="ORF">FWILDA_LOCUS18177</name>
</gene>
<feature type="non-terminal residue" evidence="2">
    <location>
        <position position="1"/>
    </location>
</feature>
<comment type="caution">
    <text evidence="2">The sequence shown here is derived from an EMBL/GenBank/DDBJ whole genome shotgun (WGS) entry which is preliminary data.</text>
</comment>
<sequence>LRREQTREFLEIQRKKRGLRVKTKRQGEVTNLNFDDEKPKTTVPSITFLNSSSKVSDYSSESSIPHVLPPIYTHDSP</sequence>
<proteinExistence type="predicted"/>
<accession>A0A9W4TA43</accession>
<dbReference type="EMBL" id="CAMKVN010016749">
    <property type="protein sequence ID" value="CAI2197639.1"/>
    <property type="molecule type" value="Genomic_DNA"/>
</dbReference>
<evidence type="ECO:0000313" key="3">
    <source>
        <dbReference type="Proteomes" id="UP001153678"/>
    </source>
</evidence>
<dbReference type="AlphaFoldDB" id="A0A9W4TA43"/>
<keyword evidence="3" id="KW-1185">Reference proteome</keyword>
<protein>
    <submittedName>
        <fullName evidence="2">16890_t:CDS:1</fullName>
    </submittedName>
</protein>
<organism evidence="2 3">
    <name type="scientific">Funneliformis geosporum</name>
    <dbReference type="NCBI Taxonomy" id="1117311"/>
    <lineage>
        <taxon>Eukaryota</taxon>
        <taxon>Fungi</taxon>
        <taxon>Fungi incertae sedis</taxon>
        <taxon>Mucoromycota</taxon>
        <taxon>Glomeromycotina</taxon>
        <taxon>Glomeromycetes</taxon>
        <taxon>Glomerales</taxon>
        <taxon>Glomeraceae</taxon>
        <taxon>Funneliformis</taxon>
    </lineage>
</organism>
<feature type="compositionally biased region" description="Low complexity" evidence="1">
    <location>
        <begin position="54"/>
        <end position="63"/>
    </location>
</feature>
<name>A0A9W4TA43_9GLOM</name>
<feature type="region of interest" description="Disordered" evidence="1">
    <location>
        <begin position="54"/>
        <end position="77"/>
    </location>
</feature>
<dbReference type="Proteomes" id="UP001153678">
    <property type="component" value="Unassembled WGS sequence"/>
</dbReference>
<evidence type="ECO:0000313" key="2">
    <source>
        <dbReference type="EMBL" id="CAI2197639.1"/>
    </source>
</evidence>
<reference evidence="2" key="1">
    <citation type="submission" date="2022-08" db="EMBL/GenBank/DDBJ databases">
        <authorList>
            <person name="Kallberg Y."/>
            <person name="Tangrot J."/>
            <person name="Rosling A."/>
        </authorList>
    </citation>
    <scope>NUCLEOTIDE SEQUENCE</scope>
    <source>
        <strain evidence="2">Wild A</strain>
    </source>
</reference>
<evidence type="ECO:0000256" key="1">
    <source>
        <dbReference type="SAM" id="MobiDB-lite"/>
    </source>
</evidence>